<feature type="domain" description="C2H2-type" evidence="2">
    <location>
        <begin position="1138"/>
        <end position="1168"/>
    </location>
</feature>
<feature type="region of interest" description="Disordered" evidence="1">
    <location>
        <begin position="367"/>
        <end position="392"/>
    </location>
</feature>
<feature type="region of interest" description="Disordered" evidence="1">
    <location>
        <begin position="1"/>
        <end position="28"/>
    </location>
</feature>
<feature type="domain" description="C2H2-type" evidence="2">
    <location>
        <begin position="272"/>
        <end position="299"/>
    </location>
</feature>
<evidence type="ECO:0000259" key="2">
    <source>
        <dbReference type="SMART" id="SM00355"/>
    </source>
</evidence>
<feature type="region of interest" description="Disordered" evidence="1">
    <location>
        <begin position="244"/>
        <end position="264"/>
    </location>
</feature>
<dbReference type="Proteomes" id="UP000887229">
    <property type="component" value="Unassembled WGS sequence"/>
</dbReference>
<feature type="domain" description="C2H2-type" evidence="2">
    <location>
        <begin position="1106"/>
        <end position="1133"/>
    </location>
</feature>
<dbReference type="InterPro" id="IPR013087">
    <property type="entry name" value="Znf_C2H2_type"/>
</dbReference>
<dbReference type="SMART" id="SM00355">
    <property type="entry name" value="ZnF_C2H2"/>
    <property type="match status" value="6"/>
</dbReference>
<organism evidence="3 4">
    <name type="scientific">Emericellopsis atlantica</name>
    <dbReference type="NCBI Taxonomy" id="2614577"/>
    <lineage>
        <taxon>Eukaryota</taxon>
        <taxon>Fungi</taxon>
        <taxon>Dikarya</taxon>
        <taxon>Ascomycota</taxon>
        <taxon>Pezizomycotina</taxon>
        <taxon>Sordariomycetes</taxon>
        <taxon>Hypocreomycetidae</taxon>
        <taxon>Hypocreales</taxon>
        <taxon>Bionectriaceae</taxon>
        <taxon>Emericellopsis</taxon>
    </lineage>
</organism>
<feature type="region of interest" description="Disordered" evidence="1">
    <location>
        <begin position="826"/>
        <end position="858"/>
    </location>
</feature>
<protein>
    <submittedName>
        <fullName evidence="3">C2H2 finger domain protein</fullName>
    </submittedName>
</protein>
<feature type="compositionally biased region" description="Basic and acidic residues" evidence="1">
    <location>
        <begin position="1277"/>
        <end position="1286"/>
    </location>
</feature>
<sequence>MPSLNPTAGSPAATAPPESSSSTSVTTYTVAATQPAETSAAHAAATATSVTSPAAAQVPASISVPASATPLPPARSYSPSVPGRLHAHRATLSNATSTSLSVSTATLNTTEDRQQLSDPADIDAAVRQLLDQQADIQSHLNALLIAQNGFDPTHELQMLMHKSRVLENVVHHHGLDSQVPILSEVEGARALQYRCECLEAACSKDADIDILEALQSSSSHGPQGFDNWLGKHVELHDPFIRQGATRSYHDNPEPSSAAAPPTHQRSESLSVFRCWNERCIHYVYGFNNQTERDAHMRTHSGGYFTKRDSGLSLINTPPLVPKQPVIIPPNSADSTGVFSPTKLQRPGAQGSMAQPVLGVQTQPASRRGSAVGFNLPSSRPPTRGASVEHDLDPLLPPLKRSRVGHSRLQSIGELQLLRDHDPCLRCKVSHRACDAGRPCNYCLEHPPSSSEEHWKILGCYGGSIASLVDVFMPAPVSPRQTRTPVTSPLAQRRTANDYLQRMYAFPDNTMDVVKEVLDFKDNFWWSGQLDQRPSSILHASDSSRDTSYSAPPILVALASSHNCQDTTYDLLELLNITGFLSATRTAEEATYPVLYRAKLLLREVVFLDVVQNEPAIETDLHHQRMNPPEEIDSDEQLRLVQDCLARYLQVFEATLSVKSSLRVREWLAFFHSLCIFSVVRTILADMAMLSPQAPLLRRSTGTTTAQSIRTMHSAYKAVVEYFAASGPAPMDSLANDASEEDMSILDATSQVTRREMWRARGMQSSFDFLMSLGDTGHDNTTFFGFIRPRHSRVELHSDQLPSAVEPGGETPRVGSLFRPGVLWDSPVEAKPEESPHHPGDVLKSPRSQVHGKSRRHTLAEPPMFLQRPQHLINTPMAPSRFKAYQRMPVRRVFCTKCNEHPEGFRGEHELRRHADAKHAKLVKRYVCKEPESQAPNAPQPVIALSKCKACLTRKQYGAYYNAAAHLRRAHFNPHKGGKASGDWPSMIVLREWMHEVHHHADHPQDDESSSGGDNEEMKAPTPASDFYGPGGTSMLDTTRTGLGQPSSSAYQLVSPATDGPWSAIQDSPSTRSAAGDHRNRCPFPDCGRIFKDLAAHLLTHQEERPEKCPIESCEYHTKGFARKYDKNRHALTHYKGTMACPFCAGVGTAYEKTFNRADVFKRHLTSTHNVEQTPPNTRKFVIGESGVVTATVPSASGDVAGGGALCSICHTRFASAQDFYEHLDDCVLSAIVPQSQQQQQKIPTPRQPPYQPPQPESSYSTHRVHELPTPTSSNRRAPPEEVDWRS</sequence>
<evidence type="ECO:0000256" key="1">
    <source>
        <dbReference type="SAM" id="MobiDB-lite"/>
    </source>
</evidence>
<dbReference type="PANTHER" id="PTHR42031">
    <property type="entry name" value="KEY LIME PATHOGENICITY PROTEIN"/>
    <property type="match status" value="1"/>
</dbReference>
<reference evidence="3" key="1">
    <citation type="journal article" date="2021" name="IMA Fungus">
        <title>Genomic characterization of three marine fungi, including Emericellopsis atlantica sp. nov. with signatures of a generalist lifestyle and marine biomass degradation.</title>
        <authorList>
            <person name="Hagestad O.C."/>
            <person name="Hou L."/>
            <person name="Andersen J.H."/>
            <person name="Hansen E.H."/>
            <person name="Altermark B."/>
            <person name="Li C."/>
            <person name="Kuhnert E."/>
            <person name="Cox R.J."/>
            <person name="Crous P.W."/>
            <person name="Spatafora J.W."/>
            <person name="Lail K."/>
            <person name="Amirebrahimi M."/>
            <person name="Lipzen A."/>
            <person name="Pangilinan J."/>
            <person name="Andreopoulos W."/>
            <person name="Hayes R.D."/>
            <person name="Ng V."/>
            <person name="Grigoriev I.V."/>
            <person name="Jackson S.A."/>
            <person name="Sutton T.D.S."/>
            <person name="Dobson A.D.W."/>
            <person name="Rama T."/>
        </authorList>
    </citation>
    <scope>NUCLEOTIDE SEQUENCE</scope>
    <source>
        <strain evidence="3">TS7</strain>
    </source>
</reference>
<feature type="domain" description="C2H2-type" evidence="2">
    <location>
        <begin position="1204"/>
        <end position="1224"/>
    </location>
</feature>
<feature type="region of interest" description="Disordered" evidence="1">
    <location>
        <begin position="1237"/>
        <end position="1286"/>
    </location>
</feature>
<proteinExistence type="predicted"/>
<evidence type="ECO:0000313" key="3">
    <source>
        <dbReference type="EMBL" id="KAG9255039.1"/>
    </source>
</evidence>
<dbReference type="RefSeq" id="XP_046118963.1">
    <property type="nucleotide sequence ID" value="XM_046261184.1"/>
</dbReference>
<dbReference type="EMBL" id="MU251252">
    <property type="protein sequence ID" value="KAG9255039.1"/>
    <property type="molecule type" value="Genomic_DNA"/>
</dbReference>
<dbReference type="Pfam" id="PF25438">
    <property type="entry name" value="DUF7896"/>
    <property type="match status" value="1"/>
</dbReference>
<name>A0A9P7ZMV2_9HYPO</name>
<evidence type="ECO:0000313" key="4">
    <source>
        <dbReference type="Proteomes" id="UP000887229"/>
    </source>
</evidence>
<feature type="domain" description="C2H2-type" evidence="2">
    <location>
        <begin position="892"/>
        <end position="918"/>
    </location>
</feature>
<dbReference type="InterPro" id="IPR057218">
    <property type="entry name" value="DUF7896"/>
</dbReference>
<gene>
    <name evidence="3" type="ORF">F5Z01DRAFT_621111</name>
</gene>
<dbReference type="Gene3D" id="3.30.160.60">
    <property type="entry name" value="Classic Zinc Finger"/>
    <property type="match status" value="1"/>
</dbReference>
<feature type="compositionally biased region" description="Polar residues" evidence="1">
    <location>
        <begin position="1034"/>
        <end position="1051"/>
    </location>
</feature>
<dbReference type="GeneID" id="70292087"/>
<accession>A0A9P7ZMV2</accession>
<feature type="region of interest" description="Disordered" evidence="1">
    <location>
        <begin position="64"/>
        <end position="83"/>
    </location>
</feature>
<dbReference type="PANTHER" id="PTHR42031:SF1">
    <property type="entry name" value="KEY LIME PATHOGENICITY PROTEIN"/>
    <property type="match status" value="1"/>
</dbReference>
<dbReference type="OrthoDB" id="4738706at2759"/>
<feature type="compositionally biased region" description="Pro residues" evidence="1">
    <location>
        <begin position="1245"/>
        <end position="1255"/>
    </location>
</feature>
<keyword evidence="4" id="KW-1185">Reference proteome</keyword>
<feature type="domain" description="C2H2-type" evidence="2">
    <location>
        <begin position="1079"/>
        <end position="1100"/>
    </location>
</feature>
<feature type="compositionally biased region" description="Basic and acidic residues" evidence="1">
    <location>
        <begin position="827"/>
        <end position="840"/>
    </location>
</feature>
<feature type="region of interest" description="Disordered" evidence="1">
    <location>
        <begin position="998"/>
        <end position="1078"/>
    </location>
</feature>
<comment type="caution">
    <text evidence="3">The sequence shown here is derived from an EMBL/GenBank/DDBJ whole genome shotgun (WGS) entry which is preliminary data.</text>
</comment>